<evidence type="ECO:0000313" key="1">
    <source>
        <dbReference type="EMBL" id="KAF2900673.1"/>
    </source>
</evidence>
<accession>A0A8K0GK14</accession>
<name>A0A8K0GK14_IGNLU</name>
<organism evidence="1 2">
    <name type="scientific">Ignelater luminosus</name>
    <name type="common">Cucubano</name>
    <name type="synonym">Pyrophorus luminosus</name>
    <dbReference type="NCBI Taxonomy" id="2038154"/>
    <lineage>
        <taxon>Eukaryota</taxon>
        <taxon>Metazoa</taxon>
        <taxon>Ecdysozoa</taxon>
        <taxon>Arthropoda</taxon>
        <taxon>Hexapoda</taxon>
        <taxon>Insecta</taxon>
        <taxon>Pterygota</taxon>
        <taxon>Neoptera</taxon>
        <taxon>Endopterygota</taxon>
        <taxon>Coleoptera</taxon>
        <taxon>Polyphaga</taxon>
        <taxon>Elateriformia</taxon>
        <taxon>Elateroidea</taxon>
        <taxon>Elateridae</taxon>
        <taxon>Agrypninae</taxon>
        <taxon>Pyrophorini</taxon>
        <taxon>Ignelater</taxon>
    </lineage>
</organism>
<dbReference type="AlphaFoldDB" id="A0A8K0GK14"/>
<proteinExistence type="predicted"/>
<gene>
    <name evidence="1" type="ORF">ILUMI_05509</name>
</gene>
<dbReference type="Proteomes" id="UP000801492">
    <property type="component" value="Unassembled WGS sequence"/>
</dbReference>
<sequence length="62" mass="7263">PSRTLKNCNEAKQIAIEKGHIIPEAVSYITEQRQKLLFLRVRNKACTVCCFYKSQEKEIKKH</sequence>
<keyword evidence="2" id="KW-1185">Reference proteome</keyword>
<reference evidence="1" key="1">
    <citation type="submission" date="2019-08" db="EMBL/GenBank/DDBJ databases">
        <title>The genome of the North American firefly Photinus pyralis.</title>
        <authorList>
            <consortium name="Photinus pyralis genome working group"/>
            <person name="Fallon T.R."/>
            <person name="Sander Lower S.E."/>
            <person name="Weng J.-K."/>
        </authorList>
    </citation>
    <scope>NUCLEOTIDE SEQUENCE</scope>
    <source>
        <strain evidence="1">TRF0915ILg1</strain>
        <tissue evidence="1">Whole body</tissue>
    </source>
</reference>
<protein>
    <submittedName>
        <fullName evidence="1">Uncharacterized protein</fullName>
    </submittedName>
</protein>
<evidence type="ECO:0000313" key="2">
    <source>
        <dbReference type="Proteomes" id="UP000801492"/>
    </source>
</evidence>
<feature type="non-terminal residue" evidence="1">
    <location>
        <position position="1"/>
    </location>
</feature>
<dbReference type="EMBL" id="VTPC01002065">
    <property type="protein sequence ID" value="KAF2900673.1"/>
    <property type="molecule type" value="Genomic_DNA"/>
</dbReference>
<comment type="caution">
    <text evidence="1">The sequence shown here is derived from an EMBL/GenBank/DDBJ whole genome shotgun (WGS) entry which is preliminary data.</text>
</comment>